<dbReference type="FunFam" id="3.40.1450.10:FF:000002">
    <property type="entry name" value="2,3-bisphosphoglycerate-independent phosphoglycerate mutase"/>
    <property type="match status" value="1"/>
</dbReference>
<dbReference type="InterPro" id="IPR036646">
    <property type="entry name" value="PGAM_B_sf"/>
</dbReference>
<comment type="cofactor">
    <cofactor evidence="9">
        <name>Mn(2+)</name>
        <dbReference type="ChEBI" id="CHEBI:29035"/>
    </cofactor>
    <text evidence="9">Binds 2 manganese ions per subunit.</text>
</comment>
<comment type="subunit">
    <text evidence="9">Monomer.</text>
</comment>
<feature type="binding site" evidence="9 12">
    <location>
        <position position="230"/>
    </location>
    <ligand>
        <name>substrate</name>
    </ligand>
</feature>
<evidence type="ECO:0000256" key="2">
    <source>
        <dbReference type="ARBA" id="ARBA00002315"/>
    </source>
</evidence>
<evidence type="ECO:0000256" key="13">
    <source>
        <dbReference type="PIRSR" id="PIRSR001492-3"/>
    </source>
</evidence>
<feature type="binding site" evidence="9 13">
    <location>
        <position position="485"/>
    </location>
    <ligand>
        <name>Mn(2+)</name>
        <dbReference type="ChEBI" id="CHEBI:29035"/>
        <label>2</label>
    </ligand>
</feature>
<feature type="binding site" evidence="9 13">
    <location>
        <position position="484"/>
    </location>
    <ligand>
        <name>Mn(2+)</name>
        <dbReference type="ChEBI" id="CHEBI:29035"/>
        <label>2</label>
    </ligand>
</feature>
<reference evidence="16 17" key="1">
    <citation type="submission" date="2011-01" db="EMBL/GenBank/DDBJ databases">
        <authorList>
            <person name="Muzny D."/>
            <person name="Qin X."/>
            <person name="Deng J."/>
            <person name="Jiang H."/>
            <person name="Liu Y."/>
            <person name="Qu J."/>
            <person name="Song X.-Z."/>
            <person name="Zhang L."/>
            <person name="Thornton R."/>
            <person name="Coyle M."/>
            <person name="Francisco L."/>
            <person name="Jackson L."/>
            <person name="Javaid M."/>
            <person name="Korchina V."/>
            <person name="Kovar C."/>
            <person name="Mata R."/>
            <person name="Mathew T."/>
            <person name="Ngo R."/>
            <person name="Nguyen L."/>
            <person name="Nguyen N."/>
            <person name="Okwuonu G."/>
            <person name="Ongeri F."/>
            <person name="Pham C."/>
            <person name="Simmons D."/>
            <person name="Wilczek-Boney K."/>
            <person name="Hale W."/>
            <person name="Jakkamsetti A."/>
            <person name="Pham P."/>
            <person name="Ruth R."/>
            <person name="San Lucas F."/>
            <person name="Warren J."/>
            <person name="Zhang J."/>
            <person name="Zhao Z."/>
            <person name="Zhou C."/>
            <person name="Zhu D."/>
            <person name="Lee S."/>
            <person name="Bess C."/>
            <person name="Blankenburg K."/>
            <person name="Forbes L."/>
            <person name="Fu Q."/>
            <person name="Gubbala S."/>
            <person name="Hirani K."/>
            <person name="Jayaseelan J.C."/>
            <person name="Lara F."/>
            <person name="Munidasa M."/>
            <person name="Palculict T."/>
            <person name="Patil S."/>
            <person name="Pu L.-L."/>
            <person name="Saada N."/>
            <person name="Tang L."/>
            <person name="Weissenberger G."/>
            <person name="Zhu Y."/>
            <person name="Hemphill L."/>
            <person name="Shang Y."/>
            <person name="Youmans B."/>
            <person name="Ayvaz T."/>
            <person name="Ross M."/>
            <person name="Santibanez J."/>
            <person name="Aqrawi P."/>
            <person name="Gross S."/>
            <person name="Joshi V."/>
            <person name="Fowler G."/>
            <person name="Nazareth L."/>
            <person name="Reid J."/>
            <person name="Worley K."/>
            <person name="Petrosino J."/>
            <person name="Highlander S."/>
            <person name="Gibbs R."/>
        </authorList>
    </citation>
    <scope>NUCLEOTIDE SEQUENCE [LARGE SCALE GENOMIC DNA]</scope>
    <source>
        <strain evidence="16 17">DSM 16608</strain>
    </source>
</reference>
<dbReference type="PANTHER" id="PTHR31637:SF0">
    <property type="entry name" value="2,3-BISPHOSPHOGLYCERATE-INDEPENDENT PHOSPHOGLYCERATE MUTASE"/>
    <property type="match status" value="1"/>
</dbReference>
<feature type="binding site" evidence="9 12">
    <location>
        <position position="376"/>
    </location>
    <ligand>
        <name>substrate</name>
    </ligand>
</feature>
<dbReference type="STRING" id="888743.HMPREF9141_1467"/>
<dbReference type="Gene3D" id="3.40.1450.10">
    <property type="entry name" value="BPG-independent phosphoglycerate mutase, domain B"/>
    <property type="match status" value="1"/>
</dbReference>
<dbReference type="GO" id="GO:0005829">
    <property type="term" value="C:cytosol"/>
    <property type="evidence" value="ECO:0007669"/>
    <property type="project" value="TreeGrafter"/>
</dbReference>
<organism evidence="16 17">
    <name type="scientific">Prevotella multiformis DSM 16608</name>
    <dbReference type="NCBI Taxonomy" id="888743"/>
    <lineage>
        <taxon>Bacteria</taxon>
        <taxon>Pseudomonadati</taxon>
        <taxon>Bacteroidota</taxon>
        <taxon>Bacteroidia</taxon>
        <taxon>Bacteroidales</taxon>
        <taxon>Prevotellaceae</taxon>
        <taxon>Prevotella</taxon>
    </lineage>
</organism>
<dbReference type="GO" id="GO:0006096">
    <property type="term" value="P:glycolytic process"/>
    <property type="evidence" value="ECO:0007669"/>
    <property type="project" value="UniProtKB-UniRule"/>
</dbReference>
<evidence type="ECO:0000256" key="7">
    <source>
        <dbReference type="ARBA" id="ARBA00023211"/>
    </source>
</evidence>
<dbReference type="PANTHER" id="PTHR31637">
    <property type="entry name" value="2,3-BISPHOSPHOGLYCERATE-INDEPENDENT PHOSPHOGLYCERATE MUTASE"/>
    <property type="match status" value="1"/>
</dbReference>
<proteinExistence type="inferred from homology"/>
<dbReference type="GO" id="GO:0004619">
    <property type="term" value="F:phosphoglycerate mutase activity"/>
    <property type="evidence" value="ECO:0007669"/>
    <property type="project" value="UniProtKB-UniRule"/>
</dbReference>
<dbReference type="GO" id="GO:0030145">
    <property type="term" value="F:manganese ion binding"/>
    <property type="evidence" value="ECO:0007669"/>
    <property type="project" value="UniProtKB-UniRule"/>
</dbReference>
<keyword evidence="6 9" id="KW-0324">Glycolysis</keyword>
<dbReference type="Proteomes" id="UP000005697">
    <property type="component" value="Unassembled WGS sequence"/>
</dbReference>
<evidence type="ECO:0000259" key="14">
    <source>
        <dbReference type="Pfam" id="PF01676"/>
    </source>
</evidence>
<dbReference type="Pfam" id="PF01676">
    <property type="entry name" value="Metalloenzyme"/>
    <property type="match status" value="1"/>
</dbReference>
<feature type="active site" description="Phosphoserine intermediate" evidence="9 11">
    <location>
        <position position="108"/>
    </location>
</feature>
<dbReference type="EC" id="5.4.2.12" evidence="9 10"/>
<comment type="pathway">
    <text evidence="3 9">Carbohydrate degradation; glycolysis; pyruvate from D-glyceraldehyde 3-phosphate: step 3/5.</text>
</comment>
<comment type="function">
    <text evidence="2 9">Catalyzes the interconversion of 2-phosphoglycerate and 3-phosphoglycerate.</text>
</comment>
<dbReference type="eggNOG" id="COG0696">
    <property type="taxonomic scope" value="Bacteria"/>
</dbReference>
<keyword evidence="5 9" id="KW-0479">Metal-binding</keyword>
<evidence type="ECO:0000256" key="8">
    <source>
        <dbReference type="ARBA" id="ARBA00023235"/>
    </source>
</evidence>
<feature type="binding site" evidence="9 12">
    <location>
        <position position="236"/>
    </location>
    <ligand>
        <name>substrate</name>
    </ligand>
</feature>
<evidence type="ECO:0000259" key="15">
    <source>
        <dbReference type="Pfam" id="PF06415"/>
    </source>
</evidence>
<feature type="binding site" evidence="9 12">
    <location>
        <position position="169"/>
    </location>
    <ligand>
        <name>substrate</name>
    </ligand>
</feature>
<evidence type="ECO:0000256" key="12">
    <source>
        <dbReference type="PIRSR" id="PIRSR001492-2"/>
    </source>
</evidence>
<feature type="domain" description="BPG-independent PGAM N-terminal" evidence="15">
    <location>
        <begin position="128"/>
        <end position="338"/>
    </location>
</feature>
<dbReference type="SUPFAM" id="SSF64158">
    <property type="entry name" value="2,3-Bisphosphoglycerate-independent phosphoglycerate mutase, substrate-binding domain"/>
    <property type="match status" value="1"/>
</dbReference>
<dbReference type="HAMAP" id="MF_01038">
    <property type="entry name" value="GpmI"/>
    <property type="match status" value="1"/>
</dbReference>
<dbReference type="AlphaFoldDB" id="F0F7A0"/>
<dbReference type="Pfam" id="PF06415">
    <property type="entry name" value="iPGM_N"/>
    <property type="match status" value="1"/>
</dbReference>
<evidence type="ECO:0000256" key="10">
    <source>
        <dbReference type="NCBIfam" id="TIGR01307"/>
    </source>
</evidence>
<dbReference type="CDD" id="cd16010">
    <property type="entry name" value="iPGM"/>
    <property type="match status" value="1"/>
</dbReference>
<gene>
    <name evidence="9 16" type="primary">gpmI</name>
    <name evidence="16" type="ORF">HMPREF9141_1467</name>
</gene>
<dbReference type="UniPathway" id="UPA00109">
    <property type="reaction ID" value="UER00186"/>
</dbReference>
<dbReference type="PIRSF" id="PIRSF001492">
    <property type="entry name" value="IPGAM"/>
    <property type="match status" value="1"/>
</dbReference>
<evidence type="ECO:0000256" key="5">
    <source>
        <dbReference type="ARBA" id="ARBA00022723"/>
    </source>
</evidence>
<feature type="binding site" evidence="9 13">
    <location>
        <position position="502"/>
    </location>
    <ligand>
        <name>Mn(2+)</name>
        <dbReference type="ChEBI" id="CHEBI:29035"/>
        <label>1</label>
    </ligand>
</feature>
<dbReference type="InterPro" id="IPR005995">
    <property type="entry name" value="Pgm_bpd_ind"/>
</dbReference>
<dbReference type="GO" id="GO:0006007">
    <property type="term" value="P:glucose catabolic process"/>
    <property type="evidence" value="ECO:0007669"/>
    <property type="project" value="InterPro"/>
</dbReference>
<protein>
    <recommendedName>
        <fullName evidence="9 10">2,3-bisphosphoglycerate-independent phosphoglycerate mutase</fullName>
        <shortName evidence="9">BPG-independent PGAM</shortName>
        <shortName evidence="9">Phosphoglyceromutase</shortName>
        <shortName evidence="9">iPGM</shortName>
        <ecNumber evidence="9 10">5.4.2.12</ecNumber>
    </recommendedName>
</protein>
<evidence type="ECO:0000313" key="17">
    <source>
        <dbReference type="Proteomes" id="UP000005697"/>
    </source>
</evidence>
<sequence length="552" mass="60942">MSGRHLSLSRKPAVFSAVKIQCLFAIVLFFCRIFAETKTTTKYKGKIMAKKALLMILDGWGNGKHDRGDVIYNTPTPFLDYLNAVSAHSQLQASGEDVGLPAGQMGNSEVGHLNIGAGRIVYQDLVKINKACQTGDILKNQGIVDAYSYAQKTGKKLHLMGLTSTGGVHSSLDHLFKLIEIGKEYNLKDVYVHCFMDGRDTDPKSGAGFIADIQKVCDANGAHVASIVGRFYAMDRDKRWNRVKEAYDLLVEGKGNQATDMVKAVEASYADGVTDEFIKPINNSSVDGTIQEGDVVIFINFRNDRARELTYVLTQQDMPDEGMHTIKDLQYYCMTPYDANFKGVHILFPKENVVDTLGEYLSRLGKRQLHTAETEKYAHVTFFFNGGREQPYEGEDRILVHSPKVATYDLQPEMSAFEVKDKLVGAINTQQYDFIVVNFANGDMVGHTGVYHAIAKAVWAVDHCVKEVIEAAKANDYEAIIIADHGNADHAINDDGTPNTAHSLNPVPFIYVTDNNSATVKDGRLADVAPSILHIMGLEQPADMTGENLITD</sequence>
<evidence type="ECO:0000256" key="9">
    <source>
        <dbReference type="HAMAP-Rule" id="MF_01038"/>
    </source>
</evidence>
<dbReference type="Gene3D" id="3.40.720.10">
    <property type="entry name" value="Alkaline Phosphatase, subunit A"/>
    <property type="match status" value="1"/>
</dbReference>
<dbReference type="InterPro" id="IPR006124">
    <property type="entry name" value="Metalloenzyme"/>
</dbReference>
<dbReference type="EMBL" id="AEWX01000021">
    <property type="protein sequence ID" value="EGC19982.1"/>
    <property type="molecule type" value="Genomic_DNA"/>
</dbReference>
<name>F0F7A0_9BACT</name>
<dbReference type="InterPro" id="IPR017850">
    <property type="entry name" value="Alkaline_phosphatase_core_sf"/>
</dbReference>
<feature type="binding site" evidence="9 13">
    <location>
        <position position="447"/>
    </location>
    <ligand>
        <name>Mn(2+)</name>
        <dbReference type="ChEBI" id="CHEBI:29035"/>
        <label>1</label>
    </ligand>
</feature>
<dbReference type="SUPFAM" id="SSF53649">
    <property type="entry name" value="Alkaline phosphatase-like"/>
    <property type="match status" value="1"/>
</dbReference>
<evidence type="ECO:0000313" key="16">
    <source>
        <dbReference type="EMBL" id="EGC19982.1"/>
    </source>
</evidence>
<dbReference type="NCBIfam" id="TIGR01307">
    <property type="entry name" value="pgm_bpd_ind"/>
    <property type="match status" value="1"/>
</dbReference>
<keyword evidence="8 9" id="KW-0413">Isomerase</keyword>
<dbReference type="HOGENOM" id="CLU_026099_2_0_10"/>
<evidence type="ECO:0000256" key="4">
    <source>
        <dbReference type="ARBA" id="ARBA00008819"/>
    </source>
</evidence>
<feature type="binding site" evidence="9 13">
    <location>
        <position position="58"/>
    </location>
    <ligand>
        <name>Mn(2+)</name>
        <dbReference type="ChEBI" id="CHEBI:29035"/>
        <label>2</label>
    </ligand>
</feature>
<dbReference type="InterPro" id="IPR011258">
    <property type="entry name" value="BPG-indep_PGM_N"/>
</dbReference>
<evidence type="ECO:0000256" key="6">
    <source>
        <dbReference type="ARBA" id="ARBA00023152"/>
    </source>
</evidence>
<evidence type="ECO:0000256" key="3">
    <source>
        <dbReference type="ARBA" id="ARBA00004798"/>
    </source>
</evidence>
<feature type="binding site" evidence="9 13">
    <location>
        <position position="108"/>
    </location>
    <ligand>
        <name>Mn(2+)</name>
        <dbReference type="ChEBI" id="CHEBI:29035"/>
        <label>2</label>
    </ligand>
</feature>
<comment type="catalytic activity">
    <reaction evidence="1 9">
        <text>(2R)-2-phosphoglycerate = (2R)-3-phosphoglycerate</text>
        <dbReference type="Rhea" id="RHEA:15901"/>
        <dbReference type="ChEBI" id="CHEBI:58272"/>
        <dbReference type="ChEBI" id="CHEBI:58289"/>
        <dbReference type="EC" id="5.4.2.12"/>
    </reaction>
</comment>
<keyword evidence="17" id="KW-1185">Reference proteome</keyword>
<keyword evidence="7 9" id="KW-0464">Manganese</keyword>
<evidence type="ECO:0000256" key="11">
    <source>
        <dbReference type="PIRSR" id="PIRSR001492-1"/>
    </source>
</evidence>
<feature type="binding site" evidence="9 13">
    <location>
        <position position="443"/>
    </location>
    <ligand>
        <name>Mn(2+)</name>
        <dbReference type="ChEBI" id="CHEBI:29035"/>
        <label>1</label>
    </ligand>
</feature>
<comment type="caution">
    <text evidence="16">The sequence shown here is derived from an EMBL/GenBank/DDBJ whole genome shotgun (WGS) entry which is preliminary data.</text>
</comment>
<feature type="binding site" evidence="9 12">
    <location>
        <begin position="199"/>
        <end position="200"/>
    </location>
    <ligand>
        <name>substrate</name>
    </ligand>
</feature>
<comment type="similarity">
    <text evidence="4 9">Belongs to the BPG-independent phosphoglycerate mutase family.</text>
</comment>
<accession>F0F7A0</accession>
<feature type="binding site" evidence="9 12">
    <location>
        <begin position="302"/>
        <end position="305"/>
    </location>
    <ligand>
        <name>substrate</name>
    </ligand>
</feature>
<feature type="domain" description="Metalloenzyme" evidence="14">
    <location>
        <begin position="50"/>
        <end position="539"/>
    </location>
</feature>
<evidence type="ECO:0000256" key="1">
    <source>
        <dbReference type="ARBA" id="ARBA00000370"/>
    </source>
</evidence>